<evidence type="ECO:0000313" key="1">
    <source>
        <dbReference type="EMBL" id="MBA4624003.1"/>
    </source>
</evidence>
<reference evidence="1" key="1">
    <citation type="journal article" date="2013" name="J. Plant Res.">
        <title>Effect of fungi and light on seed germination of three Opuntia species from semiarid lands of central Mexico.</title>
        <authorList>
            <person name="Delgado-Sanchez P."/>
            <person name="Jimenez-Bremont J.F."/>
            <person name="Guerrero-Gonzalez Mde L."/>
            <person name="Flores J."/>
        </authorList>
    </citation>
    <scope>NUCLEOTIDE SEQUENCE</scope>
    <source>
        <tissue evidence="1">Cladode</tissue>
    </source>
</reference>
<dbReference type="EMBL" id="GISG01045862">
    <property type="protein sequence ID" value="MBA4624003.1"/>
    <property type="molecule type" value="Transcribed_RNA"/>
</dbReference>
<organism evidence="1">
    <name type="scientific">Opuntia streptacantha</name>
    <name type="common">Prickly pear cactus</name>
    <name type="synonym">Opuntia cardona</name>
    <dbReference type="NCBI Taxonomy" id="393608"/>
    <lineage>
        <taxon>Eukaryota</taxon>
        <taxon>Viridiplantae</taxon>
        <taxon>Streptophyta</taxon>
        <taxon>Embryophyta</taxon>
        <taxon>Tracheophyta</taxon>
        <taxon>Spermatophyta</taxon>
        <taxon>Magnoliopsida</taxon>
        <taxon>eudicotyledons</taxon>
        <taxon>Gunneridae</taxon>
        <taxon>Pentapetalae</taxon>
        <taxon>Caryophyllales</taxon>
        <taxon>Cactineae</taxon>
        <taxon>Cactaceae</taxon>
        <taxon>Opuntioideae</taxon>
        <taxon>Opuntia</taxon>
    </lineage>
</organism>
<dbReference type="AlphaFoldDB" id="A0A7C9CTY8"/>
<protein>
    <submittedName>
        <fullName evidence="1">Uncharacterized protein</fullName>
    </submittedName>
</protein>
<accession>A0A7C9CTY8</accession>
<reference evidence="1" key="2">
    <citation type="submission" date="2020-07" db="EMBL/GenBank/DDBJ databases">
        <authorList>
            <person name="Vera ALvarez R."/>
            <person name="Arias-Moreno D.M."/>
            <person name="Jimenez-Jacinto V."/>
            <person name="Jimenez-Bremont J.F."/>
            <person name="Swaminathan K."/>
            <person name="Moose S.P."/>
            <person name="Guerrero-Gonzalez M.L."/>
            <person name="Marino-Ramirez L."/>
            <person name="Landsman D."/>
            <person name="Rodriguez-Kessler M."/>
            <person name="Delgado-Sanchez P."/>
        </authorList>
    </citation>
    <scope>NUCLEOTIDE SEQUENCE</scope>
    <source>
        <tissue evidence="1">Cladode</tissue>
    </source>
</reference>
<name>A0A7C9CTY8_OPUST</name>
<sequence>MLPLFFLHGLFTRLRYVTSYDFLRLMIGCEGLPFVFYLRRPMWMECNMTSVEDCVDQIVLEGIIGRPGKRVIRLGLSSGHVNFVRVRFGLSSVWVDQIWFQFGLSSVWVNFG</sequence>
<proteinExistence type="predicted"/>